<dbReference type="InterPro" id="IPR038726">
    <property type="entry name" value="PDDEXK_AddAB-type"/>
</dbReference>
<dbReference type="Pfam" id="PF12705">
    <property type="entry name" value="PDDEXK_1"/>
    <property type="match status" value="1"/>
</dbReference>
<evidence type="ECO:0000313" key="3">
    <source>
        <dbReference type="Proteomes" id="UP000515312"/>
    </source>
</evidence>
<proteinExistence type="predicted"/>
<dbReference type="EMBL" id="CP060394">
    <property type="protein sequence ID" value="QNI33588.1"/>
    <property type="molecule type" value="Genomic_DNA"/>
</dbReference>
<dbReference type="InterPro" id="IPR011604">
    <property type="entry name" value="PDDEXK-like_dom_sf"/>
</dbReference>
<evidence type="ECO:0000259" key="1">
    <source>
        <dbReference type="Pfam" id="PF12705"/>
    </source>
</evidence>
<sequence length="905" mass="101939">MTDDILNALAGGAVVITANARAARALILRHGEHQRAARLSMWSTPAIFDWDTWLARLWQEYSFLDTSAPLLLTSLQEQTLWMHVQQSDANLVVSPEALASLAQSAYARLSEYQQHERRSNAWFESDAEHFRQWTKQFDQLCSNHNWVSRSKIESLVSQAYRADTLPKHVLLVGFDHFTPAQQSLLQHLRDAGIVVDVALPAPVKTANKLLLVANEAREELLTCAEWCRQRLESDPNIRIGVVAPDVSNIRAEADRVFRNVLMPQSLDLANDTAAMPFEFSLGTPLATIPLIRAALLLLRWISEPLLEEDISWLLLSGFFHGNRGEILDLAKQDFKQRDSGALSPEVSLRAFVKRNASTHFSKCLAKLLKATDEGRMQTSTHAYGSWSELVTRFLQLAEWPGFRAPDSVQFQAQQRWLRLLDEISLLDFAGRTITYSEFLRTLDRHANETTFSAESHHAPIQILGAFESSGQTFDAIWFLGVDDTRWPQTGRPHPLLPLTLQRQARMPHCDAATDTEIALIVTRRIADNARECIFSYARQNKEGELRPSPILAAIFDDNIDAVSAAEFRARIGVPESKPLHLESESAIVASQIAAWPVERVAGGADVLRDQSACPFRAFGMRRLAAQPLNRTEWGLDAAQRGSLLHSILEAIWSPETPEPFRMISLDDLKSVVAAQRLDEALRYHIGNAFRRLVHEHSEDSWMQAYLESEQQRLLVRLHDWMMYEAMRQPFIVAKREERLRDVSVGELKLNLRADRIDELPDSSHVLIDYKTGEVSPSAWKGERLDEPQLPLYAVHGNVERVSGLVFAQIRAGKPVFVGRAANAHQNLMADLTASSSLVSQPYDNNMHDAWQQALHQLAEEFLHGEASVDPKRRADTCMYCELPGLCRVAEAGLANEPDESETENA</sequence>
<name>A0A7G8BM18_9BACT</name>
<dbReference type="KEGG" id="adin:H7849_06500"/>
<keyword evidence="3" id="KW-1185">Reference proteome</keyword>
<gene>
    <name evidence="2" type="ORF">H7849_06500</name>
</gene>
<evidence type="ECO:0000313" key="2">
    <source>
        <dbReference type="EMBL" id="QNI33588.1"/>
    </source>
</evidence>
<feature type="domain" description="PD-(D/E)XK endonuclease-like" evidence="1">
    <location>
        <begin position="610"/>
        <end position="887"/>
    </location>
</feature>
<dbReference type="RefSeq" id="WP_186745121.1">
    <property type="nucleotide sequence ID" value="NZ_CP060394.1"/>
</dbReference>
<accession>A0A7G8BM18</accession>
<dbReference type="NCBIfam" id="TIGR03623">
    <property type="entry name" value="probable DNA repair protein"/>
    <property type="match status" value="1"/>
</dbReference>
<dbReference type="Proteomes" id="UP000515312">
    <property type="component" value="Chromosome"/>
</dbReference>
<organism evidence="2 3">
    <name type="scientific">Alloacidobacterium dinghuense</name>
    <dbReference type="NCBI Taxonomy" id="2763107"/>
    <lineage>
        <taxon>Bacteria</taxon>
        <taxon>Pseudomonadati</taxon>
        <taxon>Acidobacteriota</taxon>
        <taxon>Terriglobia</taxon>
        <taxon>Terriglobales</taxon>
        <taxon>Acidobacteriaceae</taxon>
        <taxon>Alloacidobacterium</taxon>
    </lineage>
</organism>
<dbReference type="InterPro" id="IPR019925">
    <property type="entry name" value="DNA_repair_protein_predicted"/>
</dbReference>
<dbReference type="Gene3D" id="3.90.320.10">
    <property type="match status" value="1"/>
</dbReference>
<dbReference type="InterPro" id="IPR027417">
    <property type="entry name" value="P-loop_NTPase"/>
</dbReference>
<protein>
    <submittedName>
        <fullName evidence="2">PD-(D/E)XK nuclease family protein</fullName>
    </submittedName>
</protein>
<dbReference type="SUPFAM" id="SSF52540">
    <property type="entry name" value="P-loop containing nucleoside triphosphate hydrolases"/>
    <property type="match status" value="1"/>
</dbReference>
<reference evidence="2 3" key="1">
    <citation type="submission" date="2020-08" db="EMBL/GenBank/DDBJ databases">
        <title>Edaphobacter telluris sp. nov. and Acidobacterium dinghuensis sp. nov., two acidobacteria isolated from forest soil.</title>
        <authorList>
            <person name="Fu J."/>
            <person name="Qiu L."/>
        </authorList>
    </citation>
    <scope>NUCLEOTIDE SEQUENCE [LARGE SCALE GENOMIC DNA]</scope>
    <source>
        <strain evidence="2">4Y35</strain>
    </source>
</reference>
<dbReference type="AlphaFoldDB" id="A0A7G8BM18"/>